<dbReference type="PROSITE" id="PS51369">
    <property type="entry name" value="TCP"/>
    <property type="match status" value="1"/>
</dbReference>
<proteinExistence type="predicted"/>
<dbReference type="Proteomes" id="UP000053555">
    <property type="component" value="Unassembled WGS sequence"/>
</dbReference>
<name>A0A0B2NUL0_GLYSO</name>
<organism evidence="7">
    <name type="scientific">Glycine soja</name>
    <name type="common">Wild soybean</name>
    <dbReference type="NCBI Taxonomy" id="3848"/>
    <lineage>
        <taxon>Eukaryota</taxon>
        <taxon>Viridiplantae</taxon>
        <taxon>Streptophyta</taxon>
        <taxon>Embryophyta</taxon>
        <taxon>Tracheophyta</taxon>
        <taxon>Spermatophyta</taxon>
        <taxon>Magnoliopsida</taxon>
        <taxon>eudicotyledons</taxon>
        <taxon>Gunneridae</taxon>
        <taxon>Pentapetalae</taxon>
        <taxon>rosids</taxon>
        <taxon>fabids</taxon>
        <taxon>Fabales</taxon>
        <taxon>Fabaceae</taxon>
        <taxon>Papilionoideae</taxon>
        <taxon>50 kb inversion clade</taxon>
        <taxon>NPAAA clade</taxon>
        <taxon>indigoferoid/millettioid clade</taxon>
        <taxon>Phaseoleae</taxon>
        <taxon>Glycine</taxon>
        <taxon>Glycine subgen. Soja</taxon>
    </lineage>
</organism>
<dbReference type="AlphaFoldDB" id="A0A0B2NUL0"/>
<dbReference type="PANTHER" id="PTHR31072:SF243">
    <property type="entry name" value="TRANSCRIPTION FACTOR PCF1-LIKE"/>
    <property type="match status" value="1"/>
</dbReference>
<dbReference type="PANTHER" id="PTHR31072">
    <property type="entry name" value="TRANSCRIPTION FACTOR TCP4-RELATED"/>
    <property type="match status" value="1"/>
</dbReference>
<reference evidence="7" key="1">
    <citation type="submission" date="2014-07" db="EMBL/GenBank/DDBJ databases">
        <title>Identification of a novel salt tolerance gene in wild soybean by whole-genome sequencing.</title>
        <authorList>
            <person name="Lam H.-M."/>
            <person name="Qi X."/>
            <person name="Li M.-W."/>
            <person name="Liu X."/>
            <person name="Xie M."/>
            <person name="Ni M."/>
            <person name="Xu X."/>
        </authorList>
    </citation>
    <scope>NUCLEOTIDE SEQUENCE [LARGE SCALE GENOMIC DNA]</scope>
    <source>
        <tissue evidence="7">Root</tissue>
    </source>
</reference>
<keyword evidence="5" id="KW-0539">Nucleus</keyword>
<evidence type="ECO:0000256" key="1">
    <source>
        <dbReference type="ARBA" id="ARBA00004123"/>
    </source>
</evidence>
<accession>A0A0B2NUL0</accession>
<evidence type="ECO:0000256" key="2">
    <source>
        <dbReference type="ARBA" id="ARBA00023015"/>
    </source>
</evidence>
<comment type="subcellular location">
    <subcellularLocation>
        <location evidence="1">Nucleus</location>
    </subcellularLocation>
</comment>
<dbReference type="EMBL" id="KN672242">
    <property type="protein sequence ID" value="KHM98927.1"/>
    <property type="molecule type" value="Genomic_DNA"/>
</dbReference>
<sequence length="141" mass="15393">MASKTPIPLKAINTKLPSLKAKKDRHTKVNGRERRVLLPPLCAARIFQLTRELGCKTHGAEPSIIAATSTGVSPSSMVVSASTPTPSLSEDQNIVDMHANSMVAPTNIEIESKQAFLSLDFDLWANFNVEYMLQSLMTRLG</sequence>
<dbReference type="InterPro" id="IPR017887">
    <property type="entry name" value="TF_TCP_subgr"/>
</dbReference>
<dbReference type="GO" id="GO:0003700">
    <property type="term" value="F:DNA-binding transcription factor activity"/>
    <property type="evidence" value="ECO:0007669"/>
    <property type="project" value="InterPro"/>
</dbReference>
<dbReference type="InterPro" id="IPR005333">
    <property type="entry name" value="Transcription_factor_TCP"/>
</dbReference>
<feature type="domain" description="TCP" evidence="6">
    <location>
        <begin position="22"/>
        <end position="76"/>
    </location>
</feature>
<evidence type="ECO:0000256" key="4">
    <source>
        <dbReference type="ARBA" id="ARBA00023163"/>
    </source>
</evidence>
<keyword evidence="2" id="KW-0805">Transcription regulation</keyword>
<gene>
    <name evidence="7" type="ORF">glysoja_043339</name>
</gene>
<evidence type="ECO:0000256" key="5">
    <source>
        <dbReference type="ARBA" id="ARBA00023242"/>
    </source>
</evidence>
<dbReference type="GO" id="GO:0043565">
    <property type="term" value="F:sequence-specific DNA binding"/>
    <property type="evidence" value="ECO:0007669"/>
    <property type="project" value="TreeGrafter"/>
</dbReference>
<evidence type="ECO:0000256" key="3">
    <source>
        <dbReference type="ARBA" id="ARBA00023125"/>
    </source>
</evidence>
<dbReference type="GO" id="GO:0005634">
    <property type="term" value="C:nucleus"/>
    <property type="evidence" value="ECO:0007669"/>
    <property type="project" value="UniProtKB-SubCell"/>
</dbReference>
<dbReference type="Pfam" id="PF03634">
    <property type="entry name" value="TCP"/>
    <property type="match status" value="1"/>
</dbReference>
<evidence type="ECO:0000313" key="7">
    <source>
        <dbReference type="EMBL" id="KHM98927.1"/>
    </source>
</evidence>
<protein>
    <submittedName>
        <fullName evidence="7">Transcription factor TCP6</fullName>
    </submittedName>
</protein>
<evidence type="ECO:0000259" key="6">
    <source>
        <dbReference type="PROSITE" id="PS51369"/>
    </source>
</evidence>
<keyword evidence="3" id="KW-0238">DNA-binding</keyword>
<keyword evidence="4" id="KW-0804">Transcription</keyword>